<organism evidence="1 2">
    <name type="scientific">Paxillus rubicundulus Ve08.2h10</name>
    <dbReference type="NCBI Taxonomy" id="930991"/>
    <lineage>
        <taxon>Eukaryota</taxon>
        <taxon>Fungi</taxon>
        <taxon>Dikarya</taxon>
        <taxon>Basidiomycota</taxon>
        <taxon>Agaricomycotina</taxon>
        <taxon>Agaricomycetes</taxon>
        <taxon>Agaricomycetidae</taxon>
        <taxon>Boletales</taxon>
        <taxon>Paxilineae</taxon>
        <taxon>Paxillaceae</taxon>
        <taxon>Paxillus</taxon>
    </lineage>
</organism>
<evidence type="ECO:0000313" key="1">
    <source>
        <dbReference type="EMBL" id="KIK79458.1"/>
    </source>
</evidence>
<reference evidence="2" key="2">
    <citation type="submission" date="2015-01" db="EMBL/GenBank/DDBJ databases">
        <title>Evolutionary Origins and Diversification of the Mycorrhizal Mutualists.</title>
        <authorList>
            <consortium name="DOE Joint Genome Institute"/>
            <consortium name="Mycorrhizal Genomics Consortium"/>
            <person name="Kohler A."/>
            <person name="Kuo A."/>
            <person name="Nagy L.G."/>
            <person name="Floudas D."/>
            <person name="Copeland A."/>
            <person name="Barry K.W."/>
            <person name="Cichocki N."/>
            <person name="Veneault-Fourrey C."/>
            <person name="LaButti K."/>
            <person name="Lindquist E.A."/>
            <person name="Lipzen A."/>
            <person name="Lundell T."/>
            <person name="Morin E."/>
            <person name="Murat C."/>
            <person name="Riley R."/>
            <person name="Ohm R."/>
            <person name="Sun H."/>
            <person name="Tunlid A."/>
            <person name="Henrissat B."/>
            <person name="Grigoriev I.V."/>
            <person name="Hibbett D.S."/>
            <person name="Martin F."/>
        </authorList>
    </citation>
    <scope>NUCLEOTIDE SEQUENCE [LARGE SCALE GENOMIC DNA]</scope>
    <source>
        <strain evidence="2">Ve08.2h10</strain>
    </source>
</reference>
<dbReference type="EMBL" id="KN826277">
    <property type="protein sequence ID" value="KIK79458.1"/>
    <property type="molecule type" value="Genomic_DNA"/>
</dbReference>
<evidence type="ECO:0000313" key="2">
    <source>
        <dbReference type="Proteomes" id="UP000054538"/>
    </source>
</evidence>
<reference evidence="1 2" key="1">
    <citation type="submission" date="2014-04" db="EMBL/GenBank/DDBJ databases">
        <authorList>
            <consortium name="DOE Joint Genome Institute"/>
            <person name="Kuo A."/>
            <person name="Kohler A."/>
            <person name="Jargeat P."/>
            <person name="Nagy L.G."/>
            <person name="Floudas D."/>
            <person name="Copeland A."/>
            <person name="Barry K.W."/>
            <person name="Cichocki N."/>
            <person name="Veneault-Fourrey C."/>
            <person name="LaButti K."/>
            <person name="Lindquist E.A."/>
            <person name="Lipzen A."/>
            <person name="Lundell T."/>
            <person name="Morin E."/>
            <person name="Murat C."/>
            <person name="Sun H."/>
            <person name="Tunlid A."/>
            <person name="Henrissat B."/>
            <person name="Grigoriev I.V."/>
            <person name="Hibbett D.S."/>
            <person name="Martin F."/>
            <person name="Nordberg H.P."/>
            <person name="Cantor M.N."/>
            <person name="Hua S.X."/>
        </authorList>
    </citation>
    <scope>NUCLEOTIDE SEQUENCE [LARGE SCALE GENOMIC DNA]</scope>
    <source>
        <strain evidence="1 2">Ve08.2h10</strain>
    </source>
</reference>
<sequence length="69" mass="7886">KKAAEDPWSNCTTSHLPKYLRKGILPSSVSALKQAQKALLKGRWANFWKQYPRHKSAAKHKVQDPSPKF</sequence>
<accession>A0A0D0CVK5</accession>
<feature type="non-terminal residue" evidence="1">
    <location>
        <position position="69"/>
    </location>
</feature>
<dbReference type="Proteomes" id="UP000054538">
    <property type="component" value="Unassembled WGS sequence"/>
</dbReference>
<dbReference type="OrthoDB" id="3265515at2759"/>
<name>A0A0D0CVK5_9AGAM</name>
<proteinExistence type="predicted"/>
<feature type="non-terminal residue" evidence="1">
    <location>
        <position position="1"/>
    </location>
</feature>
<keyword evidence="2" id="KW-1185">Reference proteome</keyword>
<gene>
    <name evidence="1" type="ORF">PAXRUDRAFT_85344</name>
</gene>
<dbReference type="AlphaFoldDB" id="A0A0D0CVK5"/>
<dbReference type="HOGENOM" id="CLU_2782858_0_0_1"/>
<dbReference type="InParanoid" id="A0A0D0CVK5"/>
<protein>
    <submittedName>
        <fullName evidence="1">Uncharacterized protein</fullName>
    </submittedName>
</protein>